<evidence type="ECO:0000256" key="1">
    <source>
        <dbReference type="SAM" id="Phobius"/>
    </source>
</evidence>
<dbReference type="InterPro" id="IPR006073">
    <property type="entry name" value="GTP-bd"/>
</dbReference>
<evidence type="ECO:0000259" key="2">
    <source>
        <dbReference type="Pfam" id="PF01926"/>
    </source>
</evidence>
<dbReference type="EMBL" id="BAAAEU010000003">
    <property type="protein sequence ID" value="GAA0707656.1"/>
    <property type="molecule type" value="Genomic_DNA"/>
</dbReference>
<gene>
    <name evidence="3" type="ORF">GCM10009105_06560</name>
</gene>
<keyword evidence="1" id="KW-0472">Membrane</keyword>
<feature type="domain" description="G" evidence="2">
    <location>
        <begin position="125"/>
        <end position="235"/>
    </location>
</feature>
<dbReference type="RefSeq" id="WP_343787131.1">
    <property type="nucleotide sequence ID" value="NZ_BAAAEU010000003.1"/>
</dbReference>
<comment type="caution">
    <text evidence="3">The sequence shown here is derived from an EMBL/GenBank/DDBJ whole genome shotgun (WGS) entry which is preliminary data.</text>
</comment>
<keyword evidence="1" id="KW-0812">Transmembrane</keyword>
<sequence>MSRPRLPLRLIFLAALAIGAALLLGLVVATLNSLFEFYQRLAAMPIWLRAPLLVAGAFVLGALGWLLWRLARPAKKSSLAAVIPVSRNEIDARIDALRERHAETVALEAELVELDRRRASGEVYIALFGEISTGKSSLIRALAPQAAPEVDVRGGTTRHVEHHRGALPDGRALILADVPGTGEVDGAIHEQLARDEALRAHAVVYLAASDLTRAQDTELGWLAGFGKPLVLALNKADLYDEAERAALLQRFGQRYAKRARTIVAISAGGSERYERTLGDGRRERVERERAPEIAPLLDALEALTATGAAGLEPAREAAVLAEVGRRGDELARATASRESAETVAKYTRRAIVGAMAAVAPGSDILIQGALATALVRELARIHGVPVRELDVDALLSRVGLTVRNTTAIVLAIAGNALKAFPGLGTLGGGVLHAIAYGLVFDSLGHALADTLAERSTLDAADVETRVRALLAEPARERVERVTRIAFDALRDSGAQDRPR</sequence>
<proteinExistence type="predicted"/>
<reference evidence="4" key="1">
    <citation type="journal article" date="2019" name="Int. J. Syst. Evol. Microbiol.">
        <title>The Global Catalogue of Microorganisms (GCM) 10K type strain sequencing project: providing services to taxonomists for standard genome sequencing and annotation.</title>
        <authorList>
            <consortium name="The Broad Institute Genomics Platform"/>
            <consortium name="The Broad Institute Genome Sequencing Center for Infectious Disease"/>
            <person name="Wu L."/>
            <person name="Ma J."/>
        </authorList>
    </citation>
    <scope>NUCLEOTIDE SEQUENCE [LARGE SCALE GENOMIC DNA]</scope>
    <source>
        <strain evidence="4">JCM 15421</strain>
    </source>
</reference>
<evidence type="ECO:0000313" key="4">
    <source>
        <dbReference type="Proteomes" id="UP001501523"/>
    </source>
</evidence>
<feature type="transmembrane region" description="Helical" evidence="1">
    <location>
        <begin position="45"/>
        <end position="68"/>
    </location>
</feature>
<dbReference type="PANTHER" id="PTHR42714">
    <property type="entry name" value="TRNA MODIFICATION GTPASE GTPBP3"/>
    <property type="match status" value="1"/>
</dbReference>
<name>A0ABP3TIZ5_9GAMM</name>
<accession>A0ABP3TIZ5</accession>
<keyword evidence="4" id="KW-1185">Reference proteome</keyword>
<dbReference type="Pfam" id="PF01926">
    <property type="entry name" value="MMR_HSR1"/>
    <property type="match status" value="1"/>
</dbReference>
<evidence type="ECO:0000313" key="3">
    <source>
        <dbReference type="EMBL" id="GAA0707656.1"/>
    </source>
</evidence>
<dbReference type="SUPFAM" id="SSF52540">
    <property type="entry name" value="P-loop containing nucleoside triphosphate hydrolases"/>
    <property type="match status" value="1"/>
</dbReference>
<dbReference type="InterPro" id="IPR027417">
    <property type="entry name" value="P-loop_NTPase"/>
</dbReference>
<dbReference type="Gene3D" id="3.40.50.300">
    <property type="entry name" value="P-loop containing nucleotide triphosphate hydrolases"/>
    <property type="match status" value="1"/>
</dbReference>
<protein>
    <recommendedName>
        <fullName evidence="2">G domain-containing protein</fullName>
    </recommendedName>
</protein>
<keyword evidence="1" id="KW-1133">Transmembrane helix</keyword>
<dbReference type="PANTHER" id="PTHR42714:SF2">
    <property type="entry name" value="TRNA MODIFICATION GTPASE GTPBP3, MITOCHONDRIAL"/>
    <property type="match status" value="1"/>
</dbReference>
<organism evidence="3 4">
    <name type="scientific">Dokdonella soli</name>
    <dbReference type="NCBI Taxonomy" id="529810"/>
    <lineage>
        <taxon>Bacteria</taxon>
        <taxon>Pseudomonadati</taxon>
        <taxon>Pseudomonadota</taxon>
        <taxon>Gammaproteobacteria</taxon>
        <taxon>Lysobacterales</taxon>
        <taxon>Rhodanobacteraceae</taxon>
        <taxon>Dokdonella</taxon>
    </lineage>
</organism>
<dbReference type="Proteomes" id="UP001501523">
    <property type="component" value="Unassembled WGS sequence"/>
</dbReference>